<evidence type="ECO:0000256" key="3">
    <source>
        <dbReference type="ARBA" id="ARBA00022741"/>
    </source>
</evidence>
<evidence type="ECO:0000256" key="9">
    <source>
        <dbReference type="SAM" id="MobiDB-lite"/>
    </source>
</evidence>
<evidence type="ECO:0000256" key="1">
    <source>
        <dbReference type="ARBA" id="ARBA00022527"/>
    </source>
</evidence>
<dbReference type="GO" id="GO:0004674">
    <property type="term" value="F:protein serine/threonine kinase activity"/>
    <property type="evidence" value="ECO:0007669"/>
    <property type="project" value="UniProtKB-KW"/>
</dbReference>
<dbReference type="PROSITE" id="PS00108">
    <property type="entry name" value="PROTEIN_KINASE_ST"/>
    <property type="match status" value="1"/>
</dbReference>
<evidence type="ECO:0000256" key="2">
    <source>
        <dbReference type="ARBA" id="ARBA00022679"/>
    </source>
</evidence>
<keyword evidence="3 7" id="KW-0547">Nucleotide-binding</keyword>
<comment type="caution">
    <text evidence="11">The sequence shown here is derived from an EMBL/GenBank/DDBJ whole genome shotgun (WGS) entry which is preliminary data.</text>
</comment>
<keyword evidence="1" id="KW-0723">Serine/threonine-protein kinase</keyword>
<protein>
    <recommendedName>
        <fullName evidence="10">Protein kinase domain-containing protein</fullName>
    </recommendedName>
</protein>
<reference evidence="11 12" key="1">
    <citation type="submission" date="2023-10" db="EMBL/GenBank/DDBJ databases">
        <authorList>
            <person name="Maclean D."/>
            <person name="Macfadyen A."/>
        </authorList>
    </citation>
    <scope>NUCLEOTIDE SEQUENCE [LARGE SCALE GENOMIC DNA]</scope>
</reference>
<dbReference type="InterPro" id="IPR008271">
    <property type="entry name" value="Ser/Thr_kinase_AS"/>
</dbReference>
<name>A0AAV1HR32_9CHLO</name>
<dbReference type="SMART" id="SM00220">
    <property type="entry name" value="S_TKc"/>
    <property type="match status" value="1"/>
</dbReference>
<dbReference type="GO" id="GO:0005524">
    <property type="term" value="F:ATP binding"/>
    <property type="evidence" value="ECO:0007669"/>
    <property type="project" value="UniProtKB-KW"/>
</dbReference>
<evidence type="ECO:0000313" key="12">
    <source>
        <dbReference type="Proteomes" id="UP001314263"/>
    </source>
</evidence>
<accession>A0AAV1HR32</accession>
<evidence type="ECO:0000256" key="7">
    <source>
        <dbReference type="PIRSR" id="PIRSR630616-2"/>
    </source>
</evidence>
<dbReference type="PANTHER" id="PTHR24350">
    <property type="entry name" value="SERINE/THREONINE-PROTEIN KINASE IAL-RELATED"/>
    <property type="match status" value="1"/>
</dbReference>
<dbReference type="AlphaFoldDB" id="A0AAV1HR32"/>
<dbReference type="InterPro" id="IPR030616">
    <property type="entry name" value="Aur-like"/>
</dbReference>
<feature type="region of interest" description="Disordered" evidence="9">
    <location>
        <begin position="396"/>
        <end position="415"/>
    </location>
</feature>
<dbReference type="PROSITE" id="PS50011">
    <property type="entry name" value="PROTEIN_KINASE_DOM"/>
    <property type="match status" value="1"/>
</dbReference>
<evidence type="ECO:0000313" key="11">
    <source>
        <dbReference type="EMBL" id="CAK0734417.1"/>
    </source>
</evidence>
<dbReference type="Proteomes" id="UP001314263">
    <property type="component" value="Unassembled WGS sequence"/>
</dbReference>
<feature type="binding site" evidence="7">
    <location>
        <begin position="133"/>
        <end position="135"/>
    </location>
    <ligand>
        <name>ATP</name>
        <dbReference type="ChEBI" id="CHEBI:30616"/>
    </ligand>
</feature>
<organism evidence="11 12">
    <name type="scientific">Coccomyxa viridis</name>
    <dbReference type="NCBI Taxonomy" id="1274662"/>
    <lineage>
        <taxon>Eukaryota</taxon>
        <taxon>Viridiplantae</taxon>
        <taxon>Chlorophyta</taxon>
        <taxon>core chlorophytes</taxon>
        <taxon>Trebouxiophyceae</taxon>
        <taxon>Trebouxiophyceae incertae sedis</taxon>
        <taxon>Coccomyxaceae</taxon>
        <taxon>Coccomyxa</taxon>
    </lineage>
</organism>
<dbReference type="InterPro" id="IPR000719">
    <property type="entry name" value="Prot_kinase_dom"/>
</dbReference>
<dbReference type="Gene3D" id="1.10.510.10">
    <property type="entry name" value="Transferase(Phosphotransferase) domain 1"/>
    <property type="match status" value="1"/>
</dbReference>
<dbReference type="EMBL" id="CAUYUE010000001">
    <property type="protein sequence ID" value="CAK0734417.1"/>
    <property type="molecule type" value="Genomic_DNA"/>
</dbReference>
<evidence type="ECO:0000256" key="6">
    <source>
        <dbReference type="PIRSR" id="PIRSR630616-1"/>
    </source>
</evidence>
<feature type="cross-link" description="Glycyl lysine isopeptide (Lys-Gly) (interchain with G-Cter in SUMO2)" evidence="8">
    <location>
        <position position="181"/>
    </location>
</feature>
<evidence type="ECO:0000256" key="4">
    <source>
        <dbReference type="ARBA" id="ARBA00022777"/>
    </source>
</evidence>
<evidence type="ECO:0000256" key="8">
    <source>
        <dbReference type="PIRSR" id="PIRSR630616-3"/>
    </source>
</evidence>
<proteinExistence type="predicted"/>
<keyword evidence="4" id="KW-0418">Kinase</keyword>
<feature type="active site" description="Proton acceptor" evidence="6">
    <location>
        <position position="179"/>
    </location>
</feature>
<evidence type="ECO:0000259" key="10">
    <source>
        <dbReference type="PROSITE" id="PS50011"/>
    </source>
</evidence>
<keyword evidence="12" id="KW-1185">Reference proteome</keyword>
<evidence type="ECO:0000256" key="5">
    <source>
        <dbReference type="ARBA" id="ARBA00022840"/>
    </source>
</evidence>
<gene>
    <name evidence="11" type="ORF">CVIRNUC_000428</name>
</gene>
<dbReference type="FunFam" id="3.30.200.20:FF:000042">
    <property type="entry name" value="Aurora kinase A"/>
    <property type="match status" value="1"/>
</dbReference>
<keyword evidence="2" id="KW-0808">Transferase</keyword>
<sequence length="415" mass="45996">MTFSSLDDLKKHLVAARQWSAFPRQGNQARLPRMLGKGDCCPVGLARIPLWSLSDFRLMKKVGEGALSEVFQAMHIPSRTTVAVKLYTKASLTHFTRRQIEREIELQSRLRHPHIVQLYGAFEDHNSIVLVEEYASMGNLLRHISRIGSLSEAHIVQNVMQPVLQALLYLHEQGIIHRDLKPENLLLAGGILKLADFGTAINTRQERAVSRVGTLDQMAPEVLECPDRSDPQLHKGRIDLAYNTSADVWALGVLTHELLTGKAPFAQLTQQQTIEAILSGVIATVPLGISEAAQDFLSACLQRNPSTRPSVTHLLDHSWIQGQHGESRALLLLKSLSQASLASSVERHSSEESETIVCSLLASPEREEASSASPVKSKIVRAGKYMHDRLCSHESRTLSDPLLRDQQPCDAPKHS</sequence>
<dbReference type="SUPFAM" id="SSF56112">
    <property type="entry name" value="Protein kinase-like (PK-like)"/>
    <property type="match status" value="1"/>
</dbReference>
<feature type="binding site" evidence="7">
    <location>
        <begin position="183"/>
        <end position="184"/>
    </location>
    <ligand>
        <name>ATP</name>
        <dbReference type="ChEBI" id="CHEBI:30616"/>
    </ligand>
</feature>
<feature type="binding site" evidence="7">
    <location>
        <position position="196"/>
    </location>
    <ligand>
        <name>ATP</name>
        <dbReference type="ChEBI" id="CHEBI:30616"/>
    </ligand>
</feature>
<dbReference type="FunFam" id="1.10.510.10:FF:000813">
    <property type="entry name" value="Aurora-like kinase"/>
    <property type="match status" value="1"/>
</dbReference>
<dbReference type="Pfam" id="PF00069">
    <property type="entry name" value="Pkinase"/>
    <property type="match status" value="1"/>
</dbReference>
<keyword evidence="5 7" id="KW-0067">ATP-binding</keyword>
<feature type="binding site" evidence="7">
    <location>
        <position position="85"/>
    </location>
    <ligand>
        <name>ATP</name>
        <dbReference type="ChEBI" id="CHEBI:30616"/>
    </ligand>
</feature>
<dbReference type="InterPro" id="IPR011009">
    <property type="entry name" value="Kinase-like_dom_sf"/>
</dbReference>
<feature type="domain" description="Protein kinase" evidence="10">
    <location>
        <begin position="56"/>
        <end position="320"/>
    </location>
</feature>